<dbReference type="InterPro" id="IPR004045">
    <property type="entry name" value="Glutathione_S-Trfase_N"/>
</dbReference>
<dbReference type="InterPro" id="IPR010987">
    <property type="entry name" value="Glutathione-S-Trfase_C-like"/>
</dbReference>
<dbReference type="GO" id="GO:0004364">
    <property type="term" value="F:glutathione transferase activity"/>
    <property type="evidence" value="ECO:0007669"/>
    <property type="project" value="UniProtKB-EC"/>
</dbReference>
<sequence>MKLYYKPGACSLSPHIVLRESGLKFDLERVDLRSHTTEKGTDYYRINPKGYVPALELDGGQVLTEGPAIVQYIADQKPESKLVPAAGTLERYRMQEWMHFIGTEIHKAYGPLFNPNVSAEVKQAVLEKVSKRFDFVAKQLEGKQFLMGDHFSGPDAYLFVMLTWASKMGPELSRWPVLGTYLGRVAARPAVKAALEAEQLPLPTETLKPEQAVTQGRNMKH</sequence>
<dbReference type="SFLD" id="SFLDS00019">
    <property type="entry name" value="Glutathione_Transferase_(cytos"/>
    <property type="match status" value="1"/>
</dbReference>
<dbReference type="Pfam" id="PF13409">
    <property type="entry name" value="GST_N_2"/>
    <property type="match status" value="1"/>
</dbReference>
<dbReference type="EMBL" id="JAXIVS010000003">
    <property type="protein sequence ID" value="MDY7226832.1"/>
    <property type="molecule type" value="Genomic_DNA"/>
</dbReference>
<keyword evidence="3" id="KW-0808">Transferase</keyword>
<dbReference type="SUPFAM" id="SSF47616">
    <property type="entry name" value="GST C-terminal domain-like"/>
    <property type="match status" value="1"/>
</dbReference>
<protein>
    <submittedName>
        <fullName evidence="3">Glutathione transferase GstA</fullName>
        <ecNumber evidence="3">2.5.1.18</ecNumber>
    </submittedName>
</protein>
<reference evidence="3 4" key="1">
    <citation type="submission" date="2023-12" db="EMBL/GenBank/DDBJ databases">
        <title>the genome sequence of Hyalangium sp. s54d21.</title>
        <authorList>
            <person name="Zhang X."/>
        </authorList>
    </citation>
    <scope>NUCLEOTIDE SEQUENCE [LARGE SCALE GENOMIC DNA]</scope>
    <source>
        <strain evidence="4">s54d21</strain>
    </source>
</reference>
<dbReference type="PANTHER" id="PTHR44051">
    <property type="entry name" value="GLUTATHIONE S-TRANSFERASE-RELATED"/>
    <property type="match status" value="1"/>
</dbReference>
<dbReference type="Gene3D" id="1.20.1050.10">
    <property type="match status" value="1"/>
</dbReference>
<dbReference type="NCBIfam" id="NF007831">
    <property type="entry name" value="PRK10542.1"/>
    <property type="match status" value="1"/>
</dbReference>
<comment type="caution">
    <text evidence="3">The sequence shown here is derived from an EMBL/GenBank/DDBJ whole genome shotgun (WGS) entry which is preliminary data.</text>
</comment>
<dbReference type="SFLD" id="SFLDG01150">
    <property type="entry name" value="Main.1:_Beta-like"/>
    <property type="match status" value="1"/>
</dbReference>
<evidence type="ECO:0000313" key="4">
    <source>
        <dbReference type="Proteomes" id="UP001291309"/>
    </source>
</evidence>
<dbReference type="EC" id="2.5.1.18" evidence="3"/>
<dbReference type="Proteomes" id="UP001291309">
    <property type="component" value="Unassembled WGS sequence"/>
</dbReference>
<dbReference type="SUPFAM" id="SSF52833">
    <property type="entry name" value="Thioredoxin-like"/>
    <property type="match status" value="1"/>
</dbReference>
<evidence type="ECO:0000259" key="2">
    <source>
        <dbReference type="PROSITE" id="PS50405"/>
    </source>
</evidence>
<dbReference type="SFLD" id="SFLDG00358">
    <property type="entry name" value="Main_(cytGST)"/>
    <property type="match status" value="1"/>
</dbReference>
<proteinExistence type="predicted"/>
<name>A0ABU5H062_9BACT</name>
<dbReference type="PANTHER" id="PTHR44051:SF8">
    <property type="entry name" value="GLUTATHIONE S-TRANSFERASE GSTA"/>
    <property type="match status" value="1"/>
</dbReference>
<organism evidence="3 4">
    <name type="scientific">Hyalangium rubrum</name>
    <dbReference type="NCBI Taxonomy" id="3103134"/>
    <lineage>
        <taxon>Bacteria</taxon>
        <taxon>Pseudomonadati</taxon>
        <taxon>Myxococcota</taxon>
        <taxon>Myxococcia</taxon>
        <taxon>Myxococcales</taxon>
        <taxon>Cystobacterineae</taxon>
        <taxon>Archangiaceae</taxon>
        <taxon>Hyalangium</taxon>
    </lineage>
</organism>
<dbReference type="CDD" id="cd03057">
    <property type="entry name" value="GST_N_Beta"/>
    <property type="match status" value="1"/>
</dbReference>
<feature type="domain" description="GST C-terminal" evidence="2">
    <location>
        <begin position="87"/>
        <end position="204"/>
    </location>
</feature>
<evidence type="ECO:0000313" key="3">
    <source>
        <dbReference type="EMBL" id="MDY7226832.1"/>
    </source>
</evidence>
<dbReference type="InterPro" id="IPR036249">
    <property type="entry name" value="Thioredoxin-like_sf"/>
</dbReference>
<dbReference type="CDD" id="cd03188">
    <property type="entry name" value="GST_C_Beta"/>
    <property type="match status" value="1"/>
</dbReference>
<keyword evidence="4" id="KW-1185">Reference proteome</keyword>
<dbReference type="InterPro" id="IPR040079">
    <property type="entry name" value="Glutathione_S-Trfase"/>
</dbReference>
<gene>
    <name evidence="3" type="primary">gstA</name>
    <name evidence="3" type="ORF">SYV04_10550</name>
</gene>
<dbReference type="Gene3D" id="3.40.30.10">
    <property type="entry name" value="Glutaredoxin"/>
    <property type="match status" value="1"/>
</dbReference>
<accession>A0ABU5H062</accession>
<dbReference type="Pfam" id="PF00043">
    <property type="entry name" value="GST_C"/>
    <property type="match status" value="1"/>
</dbReference>
<dbReference type="PROSITE" id="PS50404">
    <property type="entry name" value="GST_NTER"/>
    <property type="match status" value="1"/>
</dbReference>
<dbReference type="PROSITE" id="PS50405">
    <property type="entry name" value="GST_CTER"/>
    <property type="match status" value="1"/>
</dbReference>
<dbReference type="InterPro" id="IPR004046">
    <property type="entry name" value="GST_C"/>
</dbReference>
<dbReference type="InterPro" id="IPR036282">
    <property type="entry name" value="Glutathione-S-Trfase_C_sf"/>
</dbReference>
<dbReference type="RefSeq" id="WP_321545556.1">
    <property type="nucleotide sequence ID" value="NZ_JAXIVS010000003.1"/>
</dbReference>
<feature type="domain" description="GST N-terminal" evidence="1">
    <location>
        <begin position="1"/>
        <end position="81"/>
    </location>
</feature>
<evidence type="ECO:0000259" key="1">
    <source>
        <dbReference type="PROSITE" id="PS50404"/>
    </source>
</evidence>